<gene>
    <name evidence="1" type="ORF">MSKU9_3339</name>
</gene>
<organism evidence="1 2">
    <name type="scientific">Komagataeibacter diospyri</name>
    <dbReference type="NCBI Taxonomy" id="1932662"/>
    <lineage>
        <taxon>Bacteria</taxon>
        <taxon>Pseudomonadati</taxon>
        <taxon>Pseudomonadota</taxon>
        <taxon>Alphaproteobacteria</taxon>
        <taxon>Acetobacterales</taxon>
        <taxon>Acetobacteraceae</taxon>
        <taxon>Komagataeibacter</taxon>
    </lineage>
</organism>
<accession>A0A4P5NTT2</accession>
<protein>
    <submittedName>
        <fullName evidence="1">Uncharacterized protein</fullName>
    </submittedName>
</protein>
<proteinExistence type="predicted"/>
<keyword evidence="2" id="KW-1185">Reference proteome</keyword>
<dbReference type="AlphaFoldDB" id="A0A4P5NTT2"/>
<dbReference type="Proteomes" id="UP000315095">
    <property type="component" value="Unassembled WGS sequence"/>
</dbReference>
<evidence type="ECO:0000313" key="2">
    <source>
        <dbReference type="Proteomes" id="UP000315095"/>
    </source>
</evidence>
<dbReference type="EMBL" id="BDLU01000071">
    <property type="protein sequence ID" value="GCE85198.1"/>
    <property type="molecule type" value="Genomic_DNA"/>
</dbReference>
<comment type="caution">
    <text evidence="1">The sequence shown here is derived from an EMBL/GenBank/DDBJ whole genome shotgun (WGS) entry which is preliminary data.</text>
</comment>
<sequence>MHVNPRKSRIVPCDGSRVVDLVSQLDCLVHGLAPPAVTICGATDIRHHFNQCRHVSTKRSFYICQGDGCVLHHVVQQGGGHDFVACTSLRHHARHAAWRDDIRIITVFVRLPNAGMGGFGKCIGTGNAGRLS</sequence>
<reference evidence="2" key="1">
    <citation type="submission" date="2017-01" db="EMBL/GenBank/DDBJ databases">
        <title>Komagataeibacter sp. MSKU9 whole genome sequencing project.</title>
        <authorList>
            <person name="Matsutani M."/>
            <person name="Naloka K."/>
            <person name="Theeragool G."/>
            <person name="Yakushi T."/>
            <person name="Matsushita K."/>
        </authorList>
    </citation>
    <scope>NUCLEOTIDE SEQUENCE [LARGE SCALE GENOMIC DNA]</scope>
    <source>
        <strain evidence="2">MSKU9</strain>
    </source>
</reference>
<evidence type="ECO:0000313" key="1">
    <source>
        <dbReference type="EMBL" id="GCE85198.1"/>
    </source>
</evidence>
<name>A0A4P5NTT2_9PROT</name>